<dbReference type="InterPro" id="IPR012674">
    <property type="entry name" value="Calycin"/>
</dbReference>
<evidence type="ECO:0000256" key="1">
    <source>
        <dbReference type="ARBA" id="ARBA00008390"/>
    </source>
</evidence>
<proteinExistence type="inferred from homology"/>
<dbReference type="InterPro" id="IPR031259">
    <property type="entry name" value="ILBP"/>
</dbReference>
<feature type="domain" description="Cytosolic fatty-acid binding proteins" evidence="3">
    <location>
        <begin position="12"/>
        <end position="29"/>
    </location>
</feature>
<evidence type="ECO:0000313" key="5">
    <source>
        <dbReference type="Proteomes" id="UP001164746"/>
    </source>
</evidence>
<dbReference type="CDD" id="cd00742">
    <property type="entry name" value="FABP"/>
    <property type="match status" value="1"/>
</dbReference>
<evidence type="ECO:0000313" key="4">
    <source>
        <dbReference type="EMBL" id="WAR03560.1"/>
    </source>
</evidence>
<dbReference type="PANTHER" id="PTHR11955">
    <property type="entry name" value="FATTY ACID BINDING PROTEIN"/>
    <property type="match status" value="1"/>
</dbReference>
<dbReference type="Pfam" id="PF00061">
    <property type="entry name" value="Lipocalin"/>
    <property type="match status" value="1"/>
</dbReference>
<dbReference type="Proteomes" id="UP001164746">
    <property type="component" value="Chromosome 4"/>
</dbReference>
<sequence length="107" mass="12286">MALQGFTESLAGKWLLVKNEGFDEYLQAMGVGYIKRKLALSFNTTMEMIKEGEDSIRIITKSAKNMDTVIKIDEEKEEADPFDNKIKEVTLPNDNLVCKRYFQKQDS</sequence>
<comment type="similarity">
    <text evidence="1">Belongs to the calycin superfamily. Fatty-acid binding protein (FABP) family.</text>
</comment>
<dbReference type="SUPFAM" id="SSF50814">
    <property type="entry name" value="Lipocalins"/>
    <property type="match status" value="1"/>
</dbReference>
<organism evidence="4 5">
    <name type="scientific">Mya arenaria</name>
    <name type="common">Soft-shell clam</name>
    <dbReference type="NCBI Taxonomy" id="6604"/>
    <lineage>
        <taxon>Eukaryota</taxon>
        <taxon>Metazoa</taxon>
        <taxon>Spiralia</taxon>
        <taxon>Lophotrochozoa</taxon>
        <taxon>Mollusca</taxon>
        <taxon>Bivalvia</taxon>
        <taxon>Autobranchia</taxon>
        <taxon>Heteroconchia</taxon>
        <taxon>Euheterodonta</taxon>
        <taxon>Imparidentia</taxon>
        <taxon>Neoheterodontei</taxon>
        <taxon>Myida</taxon>
        <taxon>Myoidea</taxon>
        <taxon>Myidae</taxon>
        <taxon>Mya</taxon>
    </lineage>
</organism>
<dbReference type="Gene3D" id="2.40.128.20">
    <property type="match status" value="1"/>
</dbReference>
<evidence type="ECO:0000256" key="2">
    <source>
        <dbReference type="ARBA" id="ARBA00023121"/>
    </source>
</evidence>
<keyword evidence="5" id="KW-1185">Reference proteome</keyword>
<accession>A0ABY7E0N6</accession>
<dbReference type="PROSITE" id="PS00214">
    <property type="entry name" value="FABP"/>
    <property type="match status" value="1"/>
</dbReference>
<evidence type="ECO:0000259" key="3">
    <source>
        <dbReference type="PROSITE" id="PS00214"/>
    </source>
</evidence>
<name>A0ABY7E0N6_MYAAR</name>
<gene>
    <name evidence="4" type="ORF">MAR_010118</name>
</gene>
<protein>
    <submittedName>
        <fullName evidence="4">FABP7-like protein</fullName>
    </submittedName>
</protein>
<reference evidence="4" key="1">
    <citation type="submission" date="2022-11" db="EMBL/GenBank/DDBJ databases">
        <title>Centuries of genome instability and evolution in soft-shell clam transmissible cancer (bioRxiv).</title>
        <authorList>
            <person name="Hart S.F.M."/>
            <person name="Yonemitsu M.A."/>
            <person name="Giersch R.M."/>
            <person name="Beal B.F."/>
            <person name="Arriagada G."/>
            <person name="Davis B.W."/>
            <person name="Ostrander E.A."/>
            <person name="Goff S.P."/>
            <person name="Metzger M.J."/>
        </authorList>
    </citation>
    <scope>NUCLEOTIDE SEQUENCE</scope>
    <source>
        <strain evidence="4">MELC-2E11</strain>
        <tissue evidence="4">Siphon/mantle</tissue>
    </source>
</reference>
<dbReference type="EMBL" id="CP111015">
    <property type="protein sequence ID" value="WAR03560.1"/>
    <property type="molecule type" value="Genomic_DNA"/>
</dbReference>
<keyword evidence="2" id="KW-0446">Lipid-binding</keyword>
<dbReference type="InterPro" id="IPR000566">
    <property type="entry name" value="Lipocln_cytosolic_FA-bd_dom"/>
</dbReference>
<dbReference type="InterPro" id="IPR000463">
    <property type="entry name" value="Fatty_acid-bd"/>
</dbReference>